<evidence type="ECO:0000313" key="3">
    <source>
        <dbReference type="Proteomes" id="UP000054279"/>
    </source>
</evidence>
<reference evidence="2 3" key="1">
    <citation type="submission" date="2014-06" db="EMBL/GenBank/DDBJ databases">
        <title>Evolutionary Origins and Diversification of the Mycorrhizal Mutualists.</title>
        <authorList>
            <consortium name="DOE Joint Genome Institute"/>
            <consortium name="Mycorrhizal Genomics Consortium"/>
            <person name="Kohler A."/>
            <person name="Kuo A."/>
            <person name="Nagy L.G."/>
            <person name="Floudas D."/>
            <person name="Copeland A."/>
            <person name="Barry K.W."/>
            <person name="Cichocki N."/>
            <person name="Veneault-Fourrey C."/>
            <person name="LaButti K."/>
            <person name="Lindquist E.A."/>
            <person name="Lipzen A."/>
            <person name="Lundell T."/>
            <person name="Morin E."/>
            <person name="Murat C."/>
            <person name="Riley R."/>
            <person name="Ohm R."/>
            <person name="Sun H."/>
            <person name="Tunlid A."/>
            <person name="Henrissat B."/>
            <person name="Grigoriev I.V."/>
            <person name="Hibbett D.S."/>
            <person name="Martin F."/>
        </authorList>
    </citation>
    <scope>NUCLEOTIDE SEQUENCE [LARGE SCALE GENOMIC DNA]</scope>
    <source>
        <strain evidence="2 3">SS14</strain>
    </source>
</reference>
<organism evidence="2 3">
    <name type="scientific">Sphaerobolus stellatus (strain SS14)</name>
    <dbReference type="NCBI Taxonomy" id="990650"/>
    <lineage>
        <taxon>Eukaryota</taxon>
        <taxon>Fungi</taxon>
        <taxon>Dikarya</taxon>
        <taxon>Basidiomycota</taxon>
        <taxon>Agaricomycotina</taxon>
        <taxon>Agaricomycetes</taxon>
        <taxon>Phallomycetidae</taxon>
        <taxon>Geastrales</taxon>
        <taxon>Sphaerobolaceae</taxon>
        <taxon>Sphaerobolus</taxon>
    </lineage>
</organism>
<dbReference type="AlphaFoldDB" id="A0A0C9VG36"/>
<keyword evidence="1" id="KW-0732">Signal</keyword>
<protein>
    <submittedName>
        <fullName evidence="2">Uncharacterized protein</fullName>
    </submittedName>
</protein>
<feature type="signal peptide" evidence="1">
    <location>
        <begin position="1"/>
        <end position="25"/>
    </location>
</feature>
<keyword evidence="3" id="KW-1185">Reference proteome</keyword>
<feature type="chain" id="PRO_5002215030" evidence="1">
    <location>
        <begin position="26"/>
        <end position="231"/>
    </location>
</feature>
<evidence type="ECO:0000313" key="2">
    <source>
        <dbReference type="EMBL" id="KIJ40377.1"/>
    </source>
</evidence>
<dbReference type="Proteomes" id="UP000054279">
    <property type="component" value="Unassembled WGS sequence"/>
</dbReference>
<gene>
    <name evidence="2" type="ORF">M422DRAFT_256609</name>
</gene>
<dbReference type="EMBL" id="KN837144">
    <property type="protein sequence ID" value="KIJ40377.1"/>
    <property type="molecule type" value="Genomic_DNA"/>
</dbReference>
<accession>A0A0C9VG36</accession>
<evidence type="ECO:0000256" key="1">
    <source>
        <dbReference type="SAM" id="SignalP"/>
    </source>
</evidence>
<name>A0A0C9VG36_SPHS4</name>
<sequence length="231" mass="26394">MASFQNLQALFSLFVNQLTSQVLLAQKTPAKIWSNVGPLSHIKRLHLNGNSSLHALNSFPSFEVLDINAYSLHEYFSVPWGILTELKAESCHWMVWKRILESYENRDLKLPPCPLRDLSFGGLNEEYELSEADLKGIIKTFGRLGILDISEVDEDVSENMDEGVDSDADEDAEDRTMMRTTAMPPRCYYLTLQCQWDNLLPSLGRMLRNLELVQIQITGKMCGKVYYAPWI</sequence>
<dbReference type="HOGENOM" id="CLU_1200470_0_0_1"/>
<proteinExistence type="predicted"/>